<organism evidence="3 4">
    <name type="scientific">Nonomuraea mangrovi</name>
    <dbReference type="NCBI Taxonomy" id="2316207"/>
    <lineage>
        <taxon>Bacteria</taxon>
        <taxon>Bacillati</taxon>
        <taxon>Actinomycetota</taxon>
        <taxon>Actinomycetes</taxon>
        <taxon>Streptosporangiales</taxon>
        <taxon>Streptosporangiaceae</taxon>
        <taxon>Nonomuraea</taxon>
    </lineage>
</organism>
<keyword evidence="2" id="KW-0732">Signal</keyword>
<evidence type="ECO:0008006" key="5">
    <source>
        <dbReference type="Google" id="ProtNLM"/>
    </source>
</evidence>
<evidence type="ECO:0000256" key="1">
    <source>
        <dbReference type="SAM" id="MobiDB-lite"/>
    </source>
</evidence>
<sequence>MKRTIIGLALTTGVALIAAAPAQAAAPKADPVKTLKAQFVAGKGVKTSATVRMSISGDPILTASESGVSEFGASGVAASDKTVKFRIDPILVAALDDEKESQALKELVRTPTRQINIKRWSYLSGGLVASSLPEGKTWVRGPRVDASPAGAEVDLFSPGTLKTLLASVSSFKNGVAKGTIKVGRLPGKPLAFRAGQKLTWMLQFDGKGLVSRFTTKVSLPAGKGETLDFTTDSRFTGWGSTVKVTEPPAESWVDSKDLGKELPTVPGMPEMLTEADK</sequence>
<proteinExistence type="predicted"/>
<accession>A0ABW4SS40</accession>
<evidence type="ECO:0000256" key="2">
    <source>
        <dbReference type="SAM" id="SignalP"/>
    </source>
</evidence>
<feature type="chain" id="PRO_5046282584" description="DUF2092 domain-containing protein" evidence="2">
    <location>
        <begin position="25"/>
        <end position="277"/>
    </location>
</feature>
<feature type="signal peptide" evidence="2">
    <location>
        <begin position="1"/>
        <end position="24"/>
    </location>
</feature>
<evidence type="ECO:0000313" key="3">
    <source>
        <dbReference type="EMBL" id="MFD1931466.1"/>
    </source>
</evidence>
<dbReference type="Proteomes" id="UP001597368">
    <property type="component" value="Unassembled WGS sequence"/>
</dbReference>
<gene>
    <name evidence="3" type="ORF">ACFSKW_08265</name>
</gene>
<feature type="region of interest" description="Disordered" evidence="1">
    <location>
        <begin position="253"/>
        <end position="277"/>
    </location>
</feature>
<protein>
    <recommendedName>
        <fullName evidence="5">DUF2092 domain-containing protein</fullName>
    </recommendedName>
</protein>
<comment type="caution">
    <text evidence="3">The sequence shown here is derived from an EMBL/GenBank/DDBJ whole genome shotgun (WGS) entry which is preliminary data.</text>
</comment>
<reference evidence="4" key="1">
    <citation type="journal article" date="2019" name="Int. J. Syst. Evol. Microbiol.">
        <title>The Global Catalogue of Microorganisms (GCM) 10K type strain sequencing project: providing services to taxonomists for standard genome sequencing and annotation.</title>
        <authorList>
            <consortium name="The Broad Institute Genomics Platform"/>
            <consortium name="The Broad Institute Genome Sequencing Center for Infectious Disease"/>
            <person name="Wu L."/>
            <person name="Ma J."/>
        </authorList>
    </citation>
    <scope>NUCLEOTIDE SEQUENCE [LARGE SCALE GENOMIC DNA]</scope>
    <source>
        <strain evidence="4">ICMP 6774ER</strain>
    </source>
</reference>
<name>A0ABW4SS40_9ACTN</name>
<keyword evidence="4" id="KW-1185">Reference proteome</keyword>
<dbReference type="RefSeq" id="WP_379570823.1">
    <property type="nucleotide sequence ID" value="NZ_JBHUFV010000015.1"/>
</dbReference>
<dbReference type="EMBL" id="JBHUFV010000015">
    <property type="protein sequence ID" value="MFD1931466.1"/>
    <property type="molecule type" value="Genomic_DNA"/>
</dbReference>
<evidence type="ECO:0000313" key="4">
    <source>
        <dbReference type="Proteomes" id="UP001597368"/>
    </source>
</evidence>